<dbReference type="PROSITE" id="PS01047">
    <property type="entry name" value="HMA_1"/>
    <property type="match status" value="1"/>
</dbReference>
<dbReference type="Pfam" id="PF00403">
    <property type="entry name" value="HMA"/>
    <property type="match status" value="1"/>
</dbReference>
<dbReference type="Proteomes" id="UP001168823">
    <property type="component" value="Unassembled WGS sequence"/>
</dbReference>
<proteinExistence type="predicted"/>
<dbReference type="PROSITE" id="PS50846">
    <property type="entry name" value="HMA_2"/>
    <property type="match status" value="1"/>
</dbReference>
<dbReference type="RefSeq" id="WP_302912704.1">
    <property type="nucleotide sequence ID" value="NZ_JAUMSQ010000007.1"/>
</dbReference>
<dbReference type="SUPFAM" id="SSF55008">
    <property type="entry name" value="HMA, heavy metal-associated domain"/>
    <property type="match status" value="1"/>
</dbReference>
<evidence type="ECO:0000313" key="4">
    <source>
        <dbReference type="Proteomes" id="UP001168823"/>
    </source>
</evidence>
<name>A0ABT8UBN3_9MYCO</name>
<keyword evidence="4" id="KW-1185">Reference proteome</keyword>
<sequence>MSTVTLTVTGMTCGHCAASVREEVSSIDGVTGVDVDVSSGRLTIDSVRELDAQVIRNAVEEAGYQLAG</sequence>
<gene>
    <name evidence="3" type="ORF">Q2100_02350</name>
</gene>
<dbReference type="CDD" id="cd00371">
    <property type="entry name" value="HMA"/>
    <property type="match status" value="1"/>
</dbReference>
<keyword evidence="1" id="KW-0479">Metal-binding</keyword>
<reference evidence="3" key="1">
    <citation type="submission" date="2023-07" db="EMBL/GenBank/DDBJ databases">
        <title>Mycolicibacterium sp. nov., a novel bacterial species.</title>
        <authorList>
            <person name="Cao Y."/>
        </authorList>
    </citation>
    <scope>NUCLEOTIDE SEQUENCE</scope>
    <source>
        <strain evidence="3">KC 300</strain>
    </source>
</reference>
<evidence type="ECO:0000313" key="3">
    <source>
        <dbReference type="EMBL" id="MDO3634586.1"/>
    </source>
</evidence>
<feature type="domain" description="HMA" evidence="2">
    <location>
        <begin position="2"/>
        <end position="67"/>
    </location>
</feature>
<evidence type="ECO:0000256" key="1">
    <source>
        <dbReference type="ARBA" id="ARBA00022723"/>
    </source>
</evidence>
<accession>A0ABT8UBN3</accession>
<organism evidence="3 4">
    <name type="scientific">Mycolicibacterium arseniciresistens</name>
    <dbReference type="NCBI Taxonomy" id="3062257"/>
    <lineage>
        <taxon>Bacteria</taxon>
        <taxon>Bacillati</taxon>
        <taxon>Actinomycetota</taxon>
        <taxon>Actinomycetes</taxon>
        <taxon>Mycobacteriales</taxon>
        <taxon>Mycobacteriaceae</taxon>
        <taxon>Mycolicibacterium</taxon>
    </lineage>
</organism>
<dbReference type="Gene3D" id="3.30.70.100">
    <property type="match status" value="1"/>
</dbReference>
<dbReference type="InterPro" id="IPR036163">
    <property type="entry name" value="HMA_dom_sf"/>
</dbReference>
<evidence type="ECO:0000259" key="2">
    <source>
        <dbReference type="PROSITE" id="PS50846"/>
    </source>
</evidence>
<comment type="caution">
    <text evidence="3">The sequence shown here is derived from an EMBL/GenBank/DDBJ whole genome shotgun (WGS) entry which is preliminary data.</text>
</comment>
<dbReference type="InterPro" id="IPR000428">
    <property type="entry name" value="Cu-bd"/>
</dbReference>
<dbReference type="EMBL" id="JAUMSQ010000007">
    <property type="protein sequence ID" value="MDO3634586.1"/>
    <property type="molecule type" value="Genomic_DNA"/>
</dbReference>
<dbReference type="PRINTS" id="PR00944">
    <property type="entry name" value="CUEXPORT"/>
</dbReference>
<dbReference type="InterPro" id="IPR017969">
    <property type="entry name" value="Heavy-metal-associated_CS"/>
</dbReference>
<protein>
    <submittedName>
        <fullName evidence="3">Heavy-metal-associated domain-containing protein</fullName>
    </submittedName>
</protein>
<dbReference type="InterPro" id="IPR006121">
    <property type="entry name" value="HMA_dom"/>
</dbReference>